<gene>
    <name evidence="1" type="ORF">M5X04_26980</name>
</gene>
<sequence length="50" mass="5753">MKSGASLNSRDVYLIQVAIKRMREECSSDRRKLELTDLLEKLDAVDVENI</sequence>
<keyword evidence="2" id="KW-1185">Reference proteome</keyword>
<protein>
    <submittedName>
        <fullName evidence="1">Uncharacterized protein</fullName>
    </submittedName>
</protein>
<dbReference type="Proteomes" id="UP001527090">
    <property type="component" value="Unassembled WGS sequence"/>
</dbReference>
<comment type="caution">
    <text evidence="1">The sequence shown here is derived from an EMBL/GenBank/DDBJ whole genome shotgun (WGS) entry which is preliminary data.</text>
</comment>
<dbReference type="EMBL" id="JAMDLY010000024">
    <property type="protein sequence ID" value="MCY9532958.1"/>
    <property type="molecule type" value="Genomic_DNA"/>
</dbReference>
<evidence type="ECO:0000313" key="2">
    <source>
        <dbReference type="Proteomes" id="UP001527090"/>
    </source>
</evidence>
<proteinExistence type="predicted"/>
<dbReference type="RefSeq" id="WP_268633042.1">
    <property type="nucleotide sequence ID" value="NZ_JAMDLY010000024.1"/>
</dbReference>
<organism evidence="1 2">
    <name type="scientific">Paenibacillus alvei</name>
    <name type="common">Bacillus alvei</name>
    <dbReference type="NCBI Taxonomy" id="44250"/>
    <lineage>
        <taxon>Bacteria</taxon>
        <taxon>Bacillati</taxon>
        <taxon>Bacillota</taxon>
        <taxon>Bacilli</taxon>
        <taxon>Bacillales</taxon>
        <taxon>Paenibacillaceae</taxon>
        <taxon>Paenibacillus</taxon>
    </lineage>
</organism>
<evidence type="ECO:0000313" key="1">
    <source>
        <dbReference type="EMBL" id="MCY9532958.1"/>
    </source>
</evidence>
<name>A0ABT4EJZ2_PAEAL</name>
<reference evidence="1 2" key="1">
    <citation type="submission" date="2022-05" db="EMBL/GenBank/DDBJ databases">
        <title>Genome Sequencing of Bee-Associated Microbes.</title>
        <authorList>
            <person name="Dunlap C."/>
        </authorList>
    </citation>
    <scope>NUCLEOTIDE SEQUENCE [LARGE SCALE GENOMIC DNA]</scope>
    <source>
        <strain evidence="1 2">NRRL NRS-750</strain>
    </source>
</reference>
<accession>A0ABT4EJZ2</accession>